<dbReference type="EMBL" id="BAAAZO010000009">
    <property type="protein sequence ID" value="GAA3625062.1"/>
    <property type="molecule type" value="Genomic_DNA"/>
</dbReference>
<evidence type="ECO:0000256" key="1">
    <source>
        <dbReference type="ARBA" id="ARBA00023115"/>
    </source>
</evidence>
<protein>
    <submittedName>
        <fullName evidence="3">Fused MFS/spermidine synthase</fullName>
    </submittedName>
</protein>
<feature type="compositionally biased region" description="Basic and acidic residues" evidence="2">
    <location>
        <begin position="1"/>
        <end position="12"/>
    </location>
</feature>
<proteinExistence type="predicted"/>
<comment type="caution">
    <text evidence="3">The sequence shown here is derived from an EMBL/GenBank/DDBJ whole genome shotgun (WGS) entry which is preliminary data.</text>
</comment>
<reference evidence="4" key="1">
    <citation type="journal article" date="2019" name="Int. J. Syst. Evol. Microbiol.">
        <title>The Global Catalogue of Microorganisms (GCM) 10K type strain sequencing project: providing services to taxonomists for standard genome sequencing and annotation.</title>
        <authorList>
            <consortium name="The Broad Institute Genomics Platform"/>
            <consortium name="The Broad Institute Genome Sequencing Center for Infectious Disease"/>
            <person name="Wu L."/>
            <person name="Ma J."/>
        </authorList>
    </citation>
    <scope>NUCLEOTIDE SEQUENCE [LARGE SCALE GENOMIC DNA]</scope>
    <source>
        <strain evidence="4">JCM 16902</strain>
    </source>
</reference>
<organism evidence="3 4">
    <name type="scientific">Kineosporia mesophila</name>
    <dbReference type="NCBI Taxonomy" id="566012"/>
    <lineage>
        <taxon>Bacteria</taxon>
        <taxon>Bacillati</taxon>
        <taxon>Actinomycetota</taxon>
        <taxon>Actinomycetes</taxon>
        <taxon>Kineosporiales</taxon>
        <taxon>Kineosporiaceae</taxon>
        <taxon>Kineosporia</taxon>
    </lineage>
</organism>
<dbReference type="Gene3D" id="3.40.50.150">
    <property type="entry name" value="Vaccinia Virus protein VP39"/>
    <property type="match status" value="1"/>
</dbReference>
<dbReference type="Proteomes" id="UP001501074">
    <property type="component" value="Unassembled WGS sequence"/>
</dbReference>
<sequence>MRRMDAHARKQVDQGTAEIVPDPERPDSFTLLVEGTAQSHVDLADPARLDFEYMRWLGFLIDAAAAPGQPINVLHLGGGAWTLPRYIAHTRPGSRQRVVEIDEPLIEFVREHLPLPKNANIRVRGGDAREVLTGLTDDSVDLMIVDVFSGARIPAHLTSAEFVAQAARVLRPGGIYAANLADGPGLHFARSQVVTAQTVFTTTAIVAQPPVLRGRRFGNLVLVAGNHSLPLPILARRTASDVFAARVLAGSDLEKFVAGAQPTTDDFAQASPEPPTGLLKG</sequence>
<feature type="region of interest" description="Disordered" evidence="2">
    <location>
        <begin position="1"/>
        <end position="25"/>
    </location>
</feature>
<evidence type="ECO:0000313" key="4">
    <source>
        <dbReference type="Proteomes" id="UP001501074"/>
    </source>
</evidence>
<dbReference type="PANTHER" id="PTHR43317">
    <property type="entry name" value="THERMOSPERMINE SYNTHASE ACAULIS5"/>
    <property type="match status" value="1"/>
</dbReference>
<dbReference type="PANTHER" id="PTHR43317:SF1">
    <property type="entry name" value="THERMOSPERMINE SYNTHASE ACAULIS5"/>
    <property type="match status" value="1"/>
</dbReference>
<evidence type="ECO:0000256" key="2">
    <source>
        <dbReference type="SAM" id="MobiDB-lite"/>
    </source>
</evidence>
<name>A0ABP7A4Y7_9ACTN</name>
<gene>
    <name evidence="3" type="ORF">GCM10022223_47710</name>
</gene>
<dbReference type="CDD" id="cd02440">
    <property type="entry name" value="AdoMet_MTases"/>
    <property type="match status" value="1"/>
</dbReference>
<evidence type="ECO:0000313" key="3">
    <source>
        <dbReference type="EMBL" id="GAA3625062.1"/>
    </source>
</evidence>
<dbReference type="NCBIfam" id="NF037959">
    <property type="entry name" value="MFS_SpdSyn"/>
    <property type="match status" value="1"/>
</dbReference>
<dbReference type="Pfam" id="PF01564">
    <property type="entry name" value="Spermine_synth"/>
    <property type="match status" value="1"/>
</dbReference>
<keyword evidence="1" id="KW-0620">Polyamine biosynthesis</keyword>
<keyword evidence="4" id="KW-1185">Reference proteome</keyword>
<accession>A0ABP7A4Y7</accession>
<dbReference type="InterPro" id="IPR029063">
    <property type="entry name" value="SAM-dependent_MTases_sf"/>
</dbReference>
<dbReference type="SUPFAM" id="SSF53335">
    <property type="entry name" value="S-adenosyl-L-methionine-dependent methyltransferases"/>
    <property type="match status" value="1"/>
</dbReference>